<dbReference type="STRING" id="292459.STH1296"/>
<dbReference type="AlphaFoldDB" id="Q67PW2"/>
<evidence type="ECO:0000313" key="3">
    <source>
        <dbReference type="Proteomes" id="UP000000417"/>
    </source>
</evidence>
<accession>Q67PW2</accession>
<proteinExistence type="predicted"/>
<reference evidence="2 3" key="1">
    <citation type="journal article" date="2004" name="Nucleic Acids Res.">
        <title>Genome sequence of Symbiobacterium thermophilum, an uncultivable bacterium that depends on microbial commensalism.</title>
        <authorList>
            <person name="Ueda K."/>
            <person name="Yamashita A."/>
            <person name="Ishikawa J."/>
            <person name="Shimada M."/>
            <person name="Watsuji T."/>
            <person name="Morimura K."/>
            <person name="Ikeda H."/>
            <person name="Hattori M."/>
            <person name="Beppu T."/>
        </authorList>
    </citation>
    <scope>NUCLEOTIDE SEQUENCE [LARGE SCALE GENOMIC DNA]</scope>
    <source>
        <strain evidence="3">T / IAM 14863</strain>
    </source>
</reference>
<dbReference type="SUPFAM" id="SSF46689">
    <property type="entry name" value="Homeodomain-like"/>
    <property type="match status" value="1"/>
</dbReference>
<dbReference type="HOGENOM" id="CLU_2014103_0_0_9"/>
<protein>
    <submittedName>
        <fullName evidence="2">Transposase-like protein</fullName>
    </submittedName>
</protein>
<dbReference type="EMBL" id="AP006840">
    <property type="protein sequence ID" value="BAD40281.1"/>
    <property type="molecule type" value="Genomic_DNA"/>
</dbReference>
<evidence type="ECO:0000313" key="2">
    <source>
        <dbReference type="EMBL" id="BAD40281.1"/>
    </source>
</evidence>
<dbReference type="PROSITE" id="PS50532">
    <property type="entry name" value="HTH_IS408"/>
    <property type="match status" value="1"/>
</dbReference>
<dbReference type="Proteomes" id="UP000000417">
    <property type="component" value="Chromosome"/>
</dbReference>
<dbReference type="Pfam" id="PF13384">
    <property type="entry name" value="HTH_23"/>
    <property type="match status" value="1"/>
</dbReference>
<gene>
    <name evidence="2" type="ordered locus">STH1296</name>
</gene>
<organism evidence="2 3">
    <name type="scientific">Symbiobacterium thermophilum (strain DSM 24528 / JCM 14929 / IAM 14863 / T)</name>
    <dbReference type="NCBI Taxonomy" id="292459"/>
    <lineage>
        <taxon>Bacteria</taxon>
        <taxon>Bacillati</taxon>
        <taxon>Bacillota</taxon>
        <taxon>Clostridia</taxon>
        <taxon>Eubacteriales</taxon>
        <taxon>Symbiobacteriaceae</taxon>
        <taxon>Symbiobacterium</taxon>
    </lineage>
</organism>
<sequence>MVDHYRVLPAPPELWITSPHERTWASLGKSEVVDAQDQRDLRLKWEVGLSARQIARSLSISHSTVLDMLRRFECSGLSWPLPNIDDAELEAKLYPGNPQGQVERPLPDMAYIHRELARKGVTL</sequence>
<dbReference type="InterPro" id="IPR017895">
    <property type="entry name" value="HTH_IS408/IS1162_type"/>
</dbReference>
<dbReference type="eggNOG" id="COG4584">
    <property type="taxonomic scope" value="Bacteria"/>
</dbReference>
<name>Q67PW2_SYMTH</name>
<keyword evidence="3" id="KW-1185">Reference proteome</keyword>
<feature type="domain" description="HTH IS408-type" evidence="1">
    <location>
        <begin position="37"/>
        <end position="116"/>
    </location>
</feature>
<dbReference type="InterPro" id="IPR009057">
    <property type="entry name" value="Homeodomain-like_sf"/>
</dbReference>
<evidence type="ECO:0000259" key="1">
    <source>
        <dbReference type="PROSITE" id="PS50532"/>
    </source>
</evidence>
<dbReference type="KEGG" id="sth:STH1296"/>